<dbReference type="InterPro" id="IPR001054">
    <property type="entry name" value="A/G_cyclase"/>
</dbReference>
<name>A0A932FW58_UNCTE</name>
<dbReference type="GO" id="GO:0006171">
    <property type="term" value="P:cAMP biosynthetic process"/>
    <property type="evidence" value="ECO:0007669"/>
    <property type="project" value="TreeGrafter"/>
</dbReference>
<dbReference type="SUPFAM" id="SSF55073">
    <property type="entry name" value="Nucleotide cyclase"/>
    <property type="match status" value="1"/>
</dbReference>
<feature type="transmembrane region" description="Helical" evidence="2">
    <location>
        <begin position="221"/>
        <end position="244"/>
    </location>
</feature>
<evidence type="ECO:0000313" key="5">
    <source>
        <dbReference type="Proteomes" id="UP000769766"/>
    </source>
</evidence>
<evidence type="ECO:0000256" key="2">
    <source>
        <dbReference type="SAM" id="Phobius"/>
    </source>
</evidence>
<dbReference type="PANTHER" id="PTHR43081">
    <property type="entry name" value="ADENYLATE CYCLASE, TERMINAL-DIFFERENTIATION SPECIFIC-RELATED"/>
    <property type="match status" value="1"/>
</dbReference>
<evidence type="ECO:0000259" key="3">
    <source>
        <dbReference type="PROSITE" id="PS50125"/>
    </source>
</evidence>
<comment type="caution">
    <text evidence="4">The sequence shown here is derived from an EMBL/GenBank/DDBJ whole genome shotgun (WGS) entry which is preliminary data.</text>
</comment>
<keyword evidence="2" id="KW-0812">Transmembrane</keyword>
<dbReference type="PANTHER" id="PTHR43081:SF19">
    <property type="entry name" value="PH-SENSITIVE ADENYLATE CYCLASE RV1264"/>
    <property type="match status" value="1"/>
</dbReference>
<dbReference type="SMART" id="SM00044">
    <property type="entry name" value="CYCc"/>
    <property type="match status" value="1"/>
</dbReference>
<organism evidence="4 5">
    <name type="scientific">Tectimicrobiota bacterium</name>
    <dbReference type="NCBI Taxonomy" id="2528274"/>
    <lineage>
        <taxon>Bacteria</taxon>
        <taxon>Pseudomonadati</taxon>
        <taxon>Nitrospinota/Tectimicrobiota group</taxon>
        <taxon>Candidatus Tectimicrobiota</taxon>
    </lineage>
</organism>
<feature type="domain" description="Guanylate cyclase" evidence="3">
    <location>
        <begin position="14"/>
        <end position="128"/>
    </location>
</feature>
<dbReference type="InterPro" id="IPR029787">
    <property type="entry name" value="Nucleotide_cyclase"/>
</dbReference>
<dbReference type="PROSITE" id="PS50125">
    <property type="entry name" value="GUANYLATE_CYCLASE_2"/>
    <property type="match status" value="1"/>
</dbReference>
<dbReference type="InterPro" id="IPR050697">
    <property type="entry name" value="Adenylyl/Guanylyl_Cyclase_3/4"/>
</dbReference>
<dbReference type="Proteomes" id="UP000769766">
    <property type="component" value="Unassembled WGS sequence"/>
</dbReference>
<keyword evidence="2" id="KW-1133">Transmembrane helix</keyword>
<gene>
    <name evidence="4" type="ORF">HYY20_04640</name>
</gene>
<feature type="non-terminal residue" evidence="4">
    <location>
        <position position="307"/>
    </location>
</feature>
<evidence type="ECO:0000256" key="1">
    <source>
        <dbReference type="SAM" id="MobiDB-lite"/>
    </source>
</evidence>
<feature type="transmembrane region" description="Helical" evidence="2">
    <location>
        <begin position="256"/>
        <end position="274"/>
    </location>
</feature>
<keyword evidence="2" id="KW-0472">Membrane</keyword>
<proteinExistence type="predicted"/>
<accession>A0A932FW58</accession>
<dbReference type="GO" id="GO:0035556">
    <property type="term" value="P:intracellular signal transduction"/>
    <property type="evidence" value="ECO:0007669"/>
    <property type="project" value="InterPro"/>
</dbReference>
<dbReference type="GO" id="GO:0004016">
    <property type="term" value="F:adenylate cyclase activity"/>
    <property type="evidence" value="ECO:0007669"/>
    <property type="project" value="UniProtKB-ARBA"/>
</dbReference>
<protein>
    <recommendedName>
        <fullName evidence="3">Guanylate cyclase domain-containing protein</fullName>
    </recommendedName>
</protein>
<reference evidence="4" key="1">
    <citation type="submission" date="2020-07" db="EMBL/GenBank/DDBJ databases">
        <title>Huge and variable diversity of episymbiotic CPR bacteria and DPANN archaea in groundwater ecosystems.</title>
        <authorList>
            <person name="He C.Y."/>
            <person name="Keren R."/>
            <person name="Whittaker M."/>
            <person name="Farag I.F."/>
            <person name="Doudna J."/>
            <person name="Cate J.H.D."/>
            <person name="Banfield J.F."/>
        </authorList>
    </citation>
    <scope>NUCLEOTIDE SEQUENCE</scope>
    <source>
        <strain evidence="4">NC_groundwater_672_Ag_B-0.1um_62_36</strain>
    </source>
</reference>
<dbReference type="Gene3D" id="3.30.70.1230">
    <property type="entry name" value="Nucleotide cyclase"/>
    <property type="match status" value="1"/>
</dbReference>
<sequence length="307" mass="33409">MSTETSKPRRKLSAILMVDVAGFSRMMGRDEEGTTALIREFHARTRSLIEEHEGKVVDTAGDSVFGEFDSVVNAVRCAQAIQHAQSTVNAARLPGDHIETRIGVHLGDVIVQDYQVYGDGVNIAARLQSVADPGGICVSEAVYQQVRHKLDLTFEDLGVQELKNIDHPIRLYRVVSPWCDQPASSAQTPKHDRQTPDTGQPVPPTDSWTQELLRPANLIRLVVAACLLGTFSMVGAVLAGVVIGHAWSRRTGRRRHFLIALGIAITLGAFFTSWNGCSSVKRIIISGSGAIQSVNESEIYDLIISGS</sequence>
<dbReference type="EMBL" id="JACPRF010000142">
    <property type="protein sequence ID" value="MBI2876148.1"/>
    <property type="molecule type" value="Genomic_DNA"/>
</dbReference>
<dbReference type="Pfam" id="PF00211">
    <property type="entry name" value="Guanylate_cyc"/>
    <property type="match status" value="1"/>
</dbReference>
<evidence type="ECO:0000313" key="4">
    <source>
        <dbReference type="EMBL" id="MBI2876148.1"/>
    </source>
</evidence>
<feature type="region of interest" description="Disordered" evidence="1">
    <location>
        <begin position="182"/>
        <end position="205"/>
    </location>
</feature>
<dbReference type="CDD" id="cd07302">
    <property type="entry name" value="CHD"/>
    <property type="match status" value="1"/>
</dbReference>
<dbReference type="AlphaFoldDB" id="A0A932FW58"/>